<dbReference type="KEGG" id="dsa:Desal_2405"/>
<accession>C6BXF5</accession>
<organism evidence="1 2">
    <name type="scientific">Maridesulfovibrio salexigens (strain ATCC 14822 / DSM 2638 / NCIMB 8403 / VKM B-1763)</name>
    <name type="common">Desulfovibrio salexigens</name>
    <dbReference type="NCBI Taxonomy" id="526222"/>
    <lineage>
        <taxon>Bacteria</taxon>
        <taxon>Pseudomonadati</taxon>
        <taxon>Thermodesulfobacteriota</taxon>
        <taxon>Desulfovibrionia</taxon>
        <taxon>Desulfovibrionales</taxon>
        <taxon>Desulfovibrionaceae</taxon>
        <taxon>Maridesulfovibrio</taxon>
    </lineage>
</organism>
<dbReference type="EMBL" id="CP001649">
    <property type="protein sequence ID" value="ACS80461.1"/>
    <property type="molecule type" value="Genomic_DNA"/>
</dbReference>
<keyword evidence="2" id="KW-1185">Reference proteome</keyword>
<dbReference type="RefSeq" id="WP_015852277.1">
    <property type="nucleotide sequence ID" value="NC_012881.1"/>
</dbReference>
<proteinExistence type="predicted"/>
<name>C6BXF5_MARSD</name>
<gene>
    <name evidence="1" type="ordered locus">Desal_2405</name>
</gene>
<dbReference type="Proteomes" id="UP000002601">
    <property type="component" value="Chromosome"/>
</dbReference>
<evidence type="ECO:0000313" key="1">
    <source>
        <dbReference type="EMBL" id="ACS80461.1"/>
    </source>
</evidence>
<sequence length="122" mass="14696">MAKVTKMPGRMCRFYQNGRCLYEEMLNPGYNREWRCRVLKDLEGEYDKLLLQADNFHLDEQAFRDLWEQRIEEHLKSTVVCRKMVPRDEEGFPFCAALYEEVCLFEQPECEGVCSRFKPRKE</sequence>
<dbReference type="STRING" id="526222.Desal_2405"/>
<evidence type="ECO:0000313" key="2">
    <source>
        <dbReference type="Proteomes" id="UP000002601"/>
    </source>
</evidence>
<dbReference type="HOGENOM" id="CLU_134296_0_0_7"/>
<dbReference type="AlphaFoldDB" id="C6BXF5"/>
<protein>
    <submittedName>
        <fullName evidence="1">Uncharacterized protein</fullName>
    </submittedName>
</protein>
<reference evidence="1 2" key="1">
    <citation type="submission" date="2009-06" db="EMBL/GenBank/DDBJ databases">
        <title>Complete sequence of Desulfovibrio salexigens DSM 2638.</title>
        <authorList>
            <consortium name="US DOE Joint Genome Institute"/>
            <person name="Lucas S."/>
            <person name="Copeland A."/>
            <person name="Lapidus A."/>
            <person name="Glavina del Rio T."/>
            <person name="Tice H."/>
            <person name="Bruce D."/>
            <person name="Goodwin L."/>
            <person name="Pitluck S."/>
            <person name="Munk A.C."/>
            <person name="Brettin T."/>
            <person name="Detter J.C."/>
            <person name="Han C."/>
            <person name="Tapia R."/>
            <person name="Larimer F."/>
            <person name="Land M."/>
            <person name="Hauser L."/>
            <person name="Kyrpides N."/>
            <person name="Anderson I."/>
            <person name="Wall J.D."/>
            <person name="Arkin A.P."/>
            <person name="Dehal P."/>
            <person name="Chivian D."/>
            <person name="Giles B."/>
            <person name="Hazen T.C."/>
        </authorList>
    </citation>
    <scope>NUCLEOTIDE SEQUENCE [LARGE SCALE GENOMIC DNA]</scope>
    <source>
        <strain evidence="2">ATCC 14822 / DSM 2638 / NCIMB 8403 / VKM B-1763</strain>
    </source>
</reference>
<dbReference type="eggNOG" id="ENOG5033HBG">
    <property type="taxonomic scope" value="Bacteria"/>
</dbReference>